<reference evidence="2 3" key="3">
    <citation type="journal article" date="2013" name="Rice">
        <title>Improvement of the Oryza sativa Nipponbare reference genome using next generation sequence and optical map data.</title>
        <authorList>
            <person name="Kawahara Y."/>
            <person name="de la Bastide M."/>
            <person name="Hamilton J.P."/>
            <person name="Kanamori H."/>
            <person name="McCombie W.R."/>
            <person name="Ouyang S."/>
            <person name="Schwartz D.C."/>
            <person name="Tanaka T."/>
            <person name="Wu J."/>
            <person name="Zhou S."/>
            <person name="Childs K.L."/>
            <person name="Davidson R.M."/>
            <person name="Lin H."/>
            <person name="Quesada-Ocampo L."/>
            <person name="Vaillancourt B."/>
            <person name="Sakai H."/>
            <person name="Lee S.S."/>
            <person name="Kim J."/>
            <person name="Numa H."/>
            <person name="Itoh T."/>
            <person name="Buell C.R."/>
            <person name="Matsumoto T."/>
        </authorList>
    </citation>
    <scope>NUCLEOTIDE SEQUENCE [LARGE SCALE GENOMIC DNA]</scope>
    <source>
        <strain evidence="3">cv. Nipponbare</strain>
    </source>
</reference>
<dbReference type="InParanoid" id="A0A0P0V654"/>
<name>A0A0P0V654_ORYSJ</name>
<reference evidence="3" key="1">
    <citation type="journal article" date="2005" name="Nature">
        <title>The map-based sequence of the rice genome.</title>
        <authorList>
            <consortium name="International rice genome sequencing project (IRGSP)"/>
            <person name="Matsumoto T."/>
            <person name="Wu J."/>
            <person name="Kanamori H."/>
            <person name="Katayose Y."/>
            <person name="Fujisawa M."/>
            <person name="Namiki N."/>
            <person name="Mizuno H."/>
            <person name="Yamamoto K."/>
            <person name="Antonio B.A."/>
            <person name="Baba T."/>
            <person name="Sakata K."/>
            <person name="Nagamura Y."/>
            <person name="Aoki H."/>
            <person name="Arikawa K."/>
            <person name="Arita K."/>
            <person name="Bito T."/>
            <person name="Chiden Y."/>
            <person name="Fujitsuka N."/>
            <person name="Fukunaka R."/>
            <person name="Hamada M."/>
            <person name="Harada C."/>
            <person name="Hayashi A."/>
            <person name="Hijishita S."/>
            <person name="Honda M."/>
            <person name="Hosokawa S."/>
            <person name="Ichikawa Y."/>
            <person name="Idonuma A."/>
            <person name="Iijima M."/>
            <person name="Ikeda M."/>
            <person name="Ikeno M."/>
            <person name="Ito K."/>
            <person name="Ito S."/>
            <person name="Ito T."/>
            <person name="Ito Y."/>
            <person name="Ito Y."/>
            <person name="Iwabuchi A."/>
            <person name="Kamiya K."/>
            <person name="Karasawa W."/>
            <person name="Kurita K."/>
            <person name="Katagiri S."/>
            <person name="Kikuta A."/>
            <person name="Kobayashi H."/>
            <person name="Kobayashi N."/>
            <person name="Machita K."/>
            <person name="Maehara T."/>
            <person name="Masukawa M."/>
            <person name="Mizubayashi T."/>
            <person name="Mukai Y."/>
            <person name="Nagasaki H."/>
            <person name="Nagata Y."/>
            <person name="Naito S."/>
            <person name="Nakashima M."/>
            <person name="Nakama Y."/>
            <person name="Nakamichi Y."/>
            <person name="Nakamura M."/>
            <person name="Meguro A."/>
            <person name="Negishi M."/>
            <person name="Ohta I."/>
            <person name="Ohta T."/>
            <person name="Okamoto M."/>
            <person name="Ono N."/>
            <person name="Saji S."/>
            <person name="Sakaguchi M."/>
            <person name="Sakai K."/>
            <person name="Shibata M."/>
            <person name="Shimokawa T."/>
            <person name="Song J."/>
            <person name="Takazaki Y."/>
            <person name="Terasawa K."/>
            <person name="Tsugane M."/>
            <person name="Tsuji K."/>
            <person name="Ueda S."/>
            <person name="Waki K."/>
            <person name="Yamagata H."/>
            <person name="Yamamoto M."/>
            <person name="Yamamoto S."/>
            <person name="Yamane H."/>
            <person name="Yoshiki S."/>
            <person name="Yoshihara R."/>
            <person name="Yukawa K."/>
            <person name="Zhong H."/>
            <person name="Yano M."/>
            <person name="Yuan Q."/>
            <person name="Ouyang S."/>
            <person name="Liu J."/>
            <person name="Jones K.M."/>
            <person name="Gansberger K."/>
            <person name="Moffat K."/>
            <person name="Hill J."/>
            <person name="Bera J."/>
            <person name="Fadrosh D."/>
            <person name="Jin S."/>
            <person name="Johri S."/>
            <person name="Kim M."/>
            <person name="Overton L."/>
            <person name="Reardon M."/>
            <person name="Tsitrin T."/>
            <person name="Vuong H."/>
            <person name="Weaver B."/>
            <person name="Ciecko A."/>
            <person name="Tallon L."/>
            <person name="Jackson J."/>
            <person name="Pai G."/>
            <person name="Aken S.V."/>
            <person name="Utterback T."/>
            <person name="Reidmuller S."/>
            <person name="Feldblyum T."/>
            <person name="Hsiao J."/>
            <person name="Zismann V."/>
            <person name="Iobst S."/>
            <person name="de Vazeille A.R."/>
            <person name="Buell C.R."/>
            <person name="Ying K."/>
            <person name="Li Y."/>
            <person name="Lu T."/>
            <person name="Huang Y."/>
            <person name="Zhao Q."/>
            <person name="Feng Q."/>
            <person name="Zhang L."/>
            <person name="Zhu J."/>
            <person name="Weng Q."/>
            <person name="Mu J."/>
            <person name="Lu Y."/>
            <person name="Fan D."/>
            <person name="Liu Y."/>
            <person name="Guan J."/>
            <person name="Zhang Y."/>
            <person name="Yu S."/>
            <person name="Liu X."/>
            <person name="Zhang Y."/>
            <person name="Hong G."/>
            <person name="Han B."/>
            <person name="Choisne N."/>
            <person name="Demange N."/>
            <person name="Orjeda G."/>
            <person name="Samain S."/>
            <person name="Cattolico L."/>
            <person name="Pelletier E."/>
            <person name="Couloux A."/>
            <person name="Segurens B."/>
            <person name="Wincker P."/>
            <person name="D'Hont A."/>
            <person name="Scarpelli C."/>
            <person name="Weissenbach J."/>
            <person name="Salanoubat M."/>
            <person name="Quetier F."/>
            <person name="Yu Y."/>
            <person name="Kim H.R."/>
            <person name="Rambo T."/>
            <person name="Currie J."/>
            <person name="Collura K."/>
            <person name="Luo M."/>
            <person name="Yang T."/>
            <person name="Ammiraju J.S.S."/>
            <person name="Engler F."/>
            <person name="Soderlund C."/>
            <person name="Wing R.A."/>
            <person name="Palmer L.E."/>
            <person name="de la Bastide M."/>
            <person name="Spiegel L."/>
            <person name="Nascimento L."/>
            <person name="Zutavern T."/>
            <person name="O'Shaughnessy A."/>
            <person name="Dike S."/>
            <person name="Dedhia N."/>
            <person name="Preston R."/>
            <person name="Balija V."/>
            <person name="McCombie W.R."/>
            <person name="Chow T."/>
            <person name="Chen H."/>
            <person name="Chung M."/>
            <person name="Chen C."/>
            <person name="Shaw J."/>
            <person name="Wu H."/>
            <person name="Hsiao K."/>
            <person name="Chao Y."/>
            <person name="Chu M."/>
            <person name="Cheng C."/>
            <person name="Hour A."/>
            <person name="Lee P."/>
            <person name="Lin S."/>
            <person name="Lin Y."/>
            <person name="Liou J."/>
            <person name="Liu S."/>
            <person name="Hsing Y."/>
            <person name="Raghuvanshi S."/>
            <person name="Mohanty A."/>
            <person name="Bharti A.K."/>
            <person name="Gaur A."/>
            <person name="Gupta V."/>
            <person name="Kumar D."/>
            <person name="Ravi V."/>
            <person name="Vij S."/>
            <person name="Kapur A."/>
            <person name="Khurana P."/>
            <person name="Khurana P."/>
            <person name="Khurana J.P."/>
            <person name="Tyagi A.K."/>
            <person name="Gaikwad K."/>
            <person name="Singh A."/>
            <person name="Dalal V."/>
            <person name="Srivastava S."/>
            <person name="Dixit A."/>
            <person name="Pal A.K."/>
            <person name="Ghazi I.A."/>
            <person name="Yadav M."/>
            <person name="Pandit A."/>
            <person name="Bhargava A."/>
            <person name="Sureshbabu K."/>
            <person name="Batra K."/>
            <person name="Sharma T.R."/>
            <person name="Mohapatra T."/>
            <person name="Singh N.K."/>
            <person name="Messing J."/>
            <person name="Nelson A.B."/>
            <person name="Fuks G."/>
            <person name="Kavchok S."/>
            <person name="Keizer G."/>
            <person name="Linton E."/>
            <person name="Llaca V."/>
            <person name="Song R."/>
            <person name="Tanyolac B."/>
            <person name="Young S."/>
            <person name="Ho-Il K."/>
            <person name="Hahn J.H."/>
            <person name="Sangsakoo G."/>
            <person name="Vanavichit A."/>
            <person name="de Mattos Luiz.A.T."/>
            <person name="Zimmer P.D."/>
            <person name="Malone G."/>
            <person name="Dellagostin O."/>
            <person name="de Oliveira A.C."/>
            <person name="Bevan M."/>
            <person name="Bancroft I."/>
            <person name="Minx P."/>
            <person name="Cordum H."/>
            <person name="Wilson R."/>
            <person name="Cheng Z."/>
            <person name="Jin W."/>
            <person name="Jiang J."/>
            <person name="Leong S.A."/>
            <person name="Iwama H."/>
            <person name="Gojobori T."/>
            <person name="Itoh T."/>
            <person name="Niimura Y."/>
            <person name="Fujii Y."/>
            <person name="Habara T."/>
            <person name="Sakai H."/>
            <person name="Sato Y."/>
            <person name="Wilson G."/>
            <person name="Kumar K."/>
            <person name="McCouch S."/>
            <person name="Juretic N."/>
            <person name="Hoen D."/>
            <person name="Wright S."/>
            <person name="Bruskiewich R."/>
            <person name="Bureau T."/>
            <person name="Miyao A."/>
            <person name="Hirochika H."/>
            <person name="Nishikawa T."/>
            <person name="Kadowaki K."/>
            <person name="Sugiura M."/>
            <person name="Burr B."/>
            <person name="Sasaki T."/>
        </authorList>
    </citation>
    <scope>NUCLEOTIDE SEQUENCE [LARGE SCALE GENOMIC DNA]</scope>
    <source>
        <strain evidence="3">cv. Nipponbare</strain>
    </source>
</reference>
<dbReference type="PaxDb" id="39947-A0A0P0V654"/>
<evidence type="ECO:0000313" key="3">
    <source>
        <dbReference type="Proteomes" id="UP000059680"/>
    </source>
</evidence>
<dbReference type="Gramene" id="Os01t0660100-01">
    <property type="protein sequence ID" value="Os01t0660100-01"/>
    <property type="gene ID" value="Os01g0660100"/>
</dbReference>
<proteinExistence type="predicted"/>
<evidence type="ECO:0000313" key="2">
    <source>
        <dbReference type="EMBL" id="BAS73525.1"/>
    </source>
</evidence>
<dbReference type="AlphaFoldDB" id="A0A0P0V654"/>
<keyword evidence="3" id="KW-1185">Reference proteome</keyword>
<reference evidence="2 3" key="2">
    <citation type="journal article" date="2013" name="Plant Cell Physiol.">
        <title>Rice Annotation Project Database (RAP-DB): an integrative and interactive database for rice genomics.</title>
        <authorList>
            <person name="Sakai H."/>
            <person name="Lee S.S."/>
            <person name="Tanaka T."/>
            <person name="Numa H."/>
            <person name="Kim J."/>
            <person name="Kawahara Y."/>
            <person name="Wakimoto H."/>
            <person name="Yang C.C."/>
            <person name="Iwamoto M."/>
            <person name="Abe T."/>
            <person name="Yamada Y."/>
            <person name="Muto A."/>
            <person name="Inokuchi H."/>
            <person name="Ikemura T."/>
            <person name="Matsumoto T."/>
            <person name="Sasaki T."/>
            <person name="Itoh T."/>
        </authorList>
    </citation>
    <scope>NUCLEOTIDE SEQUENCE [LARGE SCALE GENOMIC DNA]</scope>
    <source>
        <strain evidence="3">cv. Nipponbare</strain>
    </source>
</reference>
<feature type="compositionally biased region" description="Polar residues" evidence="1">
    <location>
        <begin position="28"/>
        <end position="44"/>
    </location>
</feature>
<dbReference type="EMBL" id="AP014957">
    <property type="protein sequence ID" value="BAS73525.1"/>
    <property type="molecule type" value="Genomic_DNA"/>
</dbReference>
<accession>A0A0P0V654</accession>
<sequence length="44" mass="4687">HHKRGVEDCDKLLSRCWSSCGGDLPSQDGHTGWTSAGRGDSSSL</sequence>
<feature type="non-terminal residue" evidence="2">
    <location>
        <position position="1"/>
    </location>
</feature>
<dbReference type="Proteomes" id="UP000059680">
    <property type="component" value="Chromosome 1"/>
</dbReference>
<feature type="region of interest" description="Disordered" evidence="1">
    <location>
        <begin position="22"/>
        <end position="44"/>
    </location>
</feature>
<protein>
    <submittedName>
        <fullName evidence="2">Os01g0660100 protein</fullName>
    </submittedName>
</protein>
<gene>
    <name evidence="2" type="ordered locus">Os01g0660100</name>
    <name evidence="2" type="ORF">OSNPB_010660100</name>
</gene>
<evidence type="ECO:0000256" key="1">
    <source>
        <dbReference type="SAM" id="MobiDB-lite"/>
    </source>
</evidence>
<organism evidence="2 3">
    <name type="scientific">Oryza sativa subsp. japonica</name>
    <name type="common">Rice</name>
    <dbReference type="NCBI Taxonomy" id="39947"/>
    <lineage>
        <taxon>Eukaryota</taxon>
        <taxon>Viridiplantae</taxon>
        <taxon>Streptophyta</taxon>
        <taxon>Embryophyta</taxon>
        <taxon>Tracheophyta</taxon>
        <taxon>Spermatophyta</taxon>
        <taxon>Magnoliopsida</taxon>
        <taxon>Liliopsida</taxon>
        <taxon>Poales</taxon>
        <taxon>Poaceae</taxon>
        <taxon>BOP clade</taxon>
        <taxon>Oryzoideae</taxon>
        <taxon>Oryzeae</taxon>
        <taxon>Oryzinae</taxon>
        <taxon>Oryza</taxon>
        <taxon>Oryza sativa</taxon>
    </lineage>
</organism>